<dbReference type="PANTHER" id="PTHR45188:SF2">
    <property type="entry name" value="DNAJ HOMOLOG SUBFAMILY C MEMBER 7"/>
    <property type="match status" value="1"/>
</dbReference>
<dbReference type="SUPFAM" id="SSF48452">
    <property type="entry name" value="TPR-like"/>
    <property type="match status" value="1"/>
</dbReference>
<feature type="domain" description="J" evidence="5">
    <location>
        <begin position="16"/>
        <end position="85"/>
    </location>
</feature>
<feature type="transmembrane region" description="Helical" evidence="4">
    <location>
        <begin position="340"/>
        <end position="363"/>
    </location>
</feature>
<dbReference type="Gene3D" id="1.10.287.110">
    <property type="entry name" value="DnaJ domain"/>
    <property type="match status" value="1"/>
</dbReference>
<dbReference type="EMBL" id="CP073041">
    <property type="protein sequence ID" value="UXE58638.1"/>
    <property type="molecule type" value="Genomic_DNA"/>
</dbReference>
<dbReference type="SUPFAM" id="SSF46565">
    <property type="entry name" value="Chaperone J-domain"/>
    <property type="match status" value="1"/>
</dbReference>
<dbReference type="InterPro" id="IPR036869">
    <property type="entry name" value="J_dom_sf"/>
</dbReference>
<protein>
    <submittedName>
        <fullName evidence="6">DnaJ domain-containing protein</fullName>
    </submittedName>
</protein>
<dbReference type="InterPro" id="IPR001623">
    <property type="entry name" value="DnaJ_domain"/>
</dbReference>
<reference evidence="6" key="1">
    <citation type="submission" date="2021-04" db="EMBL/GenBank/DDBJ databases">
        <title>Genome sequence of Woronichinia naegeliana from Washington state freshwater lake bloom.</title>
        <authorList>
            <person name="Dreher T.W."/>
        </authorList>
    </citation>
    <scope>NUCLEOTIDE SEQUENCE</scope>
    <source>
        <strain evidence="6">WA131</strain>
    </source>
</reference>
<dbReference type="PANTHER" id="PTHR45188">
    <property type="entry name" value="DNAJ PROTEIN P58IPK HOMOLOG"/>
    <property type="match status" value="1"/>
</dbReference>
<dbReference type="Gene3D" id="1.25.40.10">
    <property type="entry name" value="Tetratricopeptide repeat domain"/>
    <property type="match status" value="2"/>
</dbReference>
<dbReference type="KEGG" id="wna:KA717_21660"/>
<dbReference type="PROSITE" id="PS50076">
    <property type="entry name" value="DNAJ_2"/>
    <property type="match status" value="1"/>
</dbReference>
<evidence type="ECO:0000256" key="3">
    <source>
        <dbReference type="SAM" id="MobiDB-lite"/>
    </source>
</evidence>
<feature type="compositionally biased region" description="Polar residues" evidence="3">
    <location>
        <begin position="91"/>
        <end position="102"/>
    </location>
</feature>
<keyword evidence="1" id="KW-0677">Repeat</keyword>
<dbReference type="PRINTS" id="PR00625">
    <property type="entry name" value="JDOMAIN"/>
</dbReference>
<dbReference type="AlphaFoldDB" id="A0A977KS34"/>
<dbReference type="Pfam" id="PF00226">
    <property type="entry name" value="DnaJ"/>
    <property type="match status" value="1"/>
</dbReference>
<dbReference type="InterPro" id="IPR011990">
    <property type="entry name" value="TPR-like_helical_dom_sf"/>
</dbReference>
<evidence type="ECO:0000313" key="6">
    <source>
        <dbReference type="EMBL" id="UXE58638.1"/>
    </source>
</evidence>
<proteinExistence type="predicted"/>
<accession>A0A977KS34</accession>
<keyword evidence="4" id="KW-0472">Membrane</keyword>
<gene>
    <name evidence="6" type="ORF">KA717_21660</name>
</gene>
<evidence type="ECO:0000256" key="4">
    <source>
        <dbReference type="SAM" id="Phobius"/>
    </source>
</evidence>
<evidence type="ECO:0000256" key="2">
    <source>
        <dbReference type="ARBA" id="ARBA00022803"/>
    </source>
</evidence>
<dbReference type="Proteomes" id="UP001065613">
    <property type="component" value="Chromosome"/>
</dbReference>
<sequence length="433" mass="49939">MTFLNSSKTPGEIMKDYYKLLEIDKTASEHEIDQAIRRQTRRYLGLQNHPEQHRRQEAERVMKELAEAKTILLDANKRQQYDRDLARNPPETRQVNDNNLSQNSSELIKEAEELIADGQIPDAIVVAERATLLEPTNADAWAVSARAKAKWGETREADYEFKKAISQRRNYAPFYFDYGFFLQSTADSQKYMAVANSPDEALMKALEQFERAYSIDPQTIYLQAQGLIYTNSNTLQHKTQYKQGIEILERCVAQEPEDERYKENLGYAYLDACILGWTYVTKEGWQEAYYATERAHIDEAQLYIIKAQSLNLNDETIISSIRTRESLIVANLKRHFTGSWILAIVGGLIYSRLAIVFVPLYWFSARVTQYNINNKLLNNRSNNIVDTLFGGSTNGIYRLIVLIICGILFPVIILLNFFSNYKEDIQSKIKAKD</sequence>
<evidence type="ECO:0000256" key="1">
    <source>
        <dbReference type="ARBA" id="ARBA00022737"/>
    </source>
</evidence>
<keyword evidence="2" id="KW-0802">TPR repeat</keyword>
<organism evidence="6">
    <name type="scientific">Woronichinia naegeliana WA131</name>
    <dbReference type="NCBI Taxonomy" id="2824559"/>
    <lineage>
        <taxon>Bacteria</taxon>
        <taxon>Bacillati</taxon>
        <taxon>Cyanobacteriota</taxon>
        <taxon>Cyanophyceae</taxon>
        <taxon>Synechococcales</taxon>
        <taxon>Coelosphaeriaceae</taxon>
        <taxon>Woronichinia</taxon>
    </lineage>
</organism>
<feature type="transmembrane region" description="Helical" evidence="4">
    <location>
        <begin position="396"/>
        <end position="418"/>
    </location>
</feature>
<feature type="region of interest" description="Disordered" evidence="3">
    <location>
        <begin position="79"/>
        <end position="102"/>
    </location>
</feature>
<dbReference type="SMART" id="SM00271">
    <property type="entry name" value="DnaJ"/>
    <property type="match status" value="1"/>
</dbReference>
<name>A0A977KS34_9CYAN</name>
<keyword evidence="4" id="KW-0812">Transmembrane</keyword>
<evidence type="ECO:0000259" key="5">
    <source>
        <dbReference type="PROSITE" id="PS50076"/>
    </source>
</evidence>
<keyword evidence="4" id="KW-1133">Transmembrane helix</keyword>